<protein>
    <submittedName>
        <fullName evidence="4">3-oxoacyl-ACP reductase</fullName>
    </submittedName>
</protein>
<dbReference type="AlphaFoldDB" id="A0A2M9XHR0"/>
<dbReference type="EMBL" id="NPDN01000001">
    <property type="protein sequence ID" value="PJZ27216.1"/>
    <property type="molecule type" value="Genomic_DNA"/>
</dbReference>
<evidence type="ECO:0000259" key="3">
    <source>
        <dbReference type="SMART" id="SM00822"/>
    </source>
</evidence>
<dbReference type="Pfam" id="PF13561">
    <property type="entry name" value="adh_short_C2"/>
    <property type="match status" value="1"/>
</dbReference>
<comment type="caution">
    <text evidence="4">The sequence shown here is derived from an EMBL/GenBank/DDBJ whole genome shotgun (WGS) entry which is preliminary data.</text>
</comment>
<dbReference type="PROSITE" id="PS00061">
    <property type="entry name" value="ADH_SHORT"/>
    <property type="match status" value="1"/>
</dbReference>
<dbReference type="SMART" id="SM00822">
    <property type="entry name" value="PKS_KR"/>
    <property type="match status" value="1"/>
</dbReference>
<evidence type="ECO:0000313" key="4">
    <source>
        <dbReference type="EMBL" id="PJZ27216.1"/>
    </source>
</evidence>
<keyword evidence="5" id="KW-1185">Reference proteome</keyword>
<dbReference type="RefSeq" id="WP_100704963.1">
    <property type="nucleotide sequence ID" value="NZ_NPDL01000004.1"/>
</dbReference>
<sequence>MLEGKTAVITGSARGIGKTIAKMFLERGAKIILSDLENSNCEETADELAKYNSERVFWKTCDVTSKNQNKELAEFAIEKTGSLDIWINNAGVVQDDLLLRMSEEKWEKVHSVNLKAAFFGIQSAAKFMLKKSSGRIVNIGSVSGFYGNAGQANYSSAKAGLFALTKSAARELASRNITVNCVASGFINNQFAKNVPEEIRNSILDSIPLKIKRNPEEAVASAVAFLSSEEADWITGATLRVDGGMLIGF</sequence>
<dbReference type="InterPro" id="IPR020904">
    <property type="entry name" value="Sc_DH/Rdtase_CS"/>
</dbReference>
<gene>
    <name evidence="4" type="ORF">CH357_01290</name>
</gene>
<dbReference type="OrthoDB" id="9803333at2"/>
<evidence type="ECO:0000313" key="5">
    <source>
        <dbReference type="Proteomes" id="UP000232196"/>
    </source>
</evidence>
<keyword evidence="2" id="KW-0560">Oxidoreductase</keyword>
<dbReference type="GO" id="GO:0016616">
    <property type="term" value="F:oxidoreductase activity, acting on the CH-OH group of donors, NAD or NADP as acceptor"/>
    <property type="evidence" value="ECO:0007669"/>
    <property type="project" value="TreeGrafter"/>
</dbReference>
<dbReference type="Proteomes" id="UP000232196">
    <property type="component" value="Unassembled WGS sequence"/>
</dbReference>
<dbReference type="PANTHER" id="PTHR42760">
    <property type="entry name" value="SHORT-CHAIN DEHYDROGENASES/REDUCTASES FAMILY MEMBER"/>
    <property type="match status" value="1"/>
</dbReference>
<dbReference type="NCBIfam" id="NF005559">
    <property type="entry name" value="PRK07231.1"/>
    <property type="match status" value="1"/>
</dbReference>
<proteinExistence type="inferred from homology"/>
<dbReference type="PANTHER" id="PTHR42760:SF133">
    <property type="entry name" value="3-OXOACYL-[ACYL-CARRIER-PROTEIN] REDUCTASE"/>
    <property type="match status" value="1"/>
</dbReference>
<comment type="similarity">
    <text evidence="1">Belongs to the short-chain dehydrogenases/reductases (SDR) family.</text>
</comment>
<dbReference type="InterPro" id="IPR057326">
    <property type="entry name" value="KR_dom"/>
</dbReference>
<reference evidence="4 5" key="1">
    <citation type="submission" date="2017-07" db="EMBL/GenBank/DDBJ databases">
        <title>Leptospira spp. isolated from tropical soils.</title>
        <authorList>
            <person name="Thibeaux R."/>
            <person name="Iraola G."/>
            <person name="Ferres I."/>
            <person name="Bierque E."/>
            <person name="Girault D."/>
            <person name="Soupe-Gilbert M.-E."/>
            <person name="Picardeau M."/>
            <person name="Goarant C."/>
        </authorList>
    </citation>
    <scope>NUCLEOTIDE SEQUENCE [LARGE SCALE GENOMIC DNA]</scope>
    <source>
        <strain evidence="4 5">MCA1-C-A1</strain>
    </source>
</reference>
<dbReference type="InterPro" id="IPR002347">
    <property type="entry name" value="SDR_fam"/>
</dbReference>
<dbReference type="GO" id="GO:0048038">
    <property type="term" value="F:quinone binding"/>
    <property type="evidence" value="ECO:0007669"/>
    <property type="project" value="TreeGrafter"/>
</dbReference>
<feature type="domain" description="Ketoreductase" evidence="3">
    <location>
        <begin position="5"/>
        <end position="180"/>
    </location>
</feature>
<dbReference type="PRINTS" id="PR00081">
    <property type="entry name" value="GDHRDH"/>
</dbReference>
<dbReference type="SUPFAM" id="SSF51735">
    <property type="entry name" value="NAD(P)-binding Rossmann-fold domains"/>
    <property type="match status" value="1"/>
</dbReference>
<accession>A0A2M9XHR0</accession>
<organism evidence="4 5">
    <name type="scientific">Leptospira hartskeerlii</name>
    <dbReference type="NCBI Taxonomy" id="2023177"/>
    <lineage>
        <taxon>Bacteria</taxon>
        <taxon>Pseudomonadati</taxon>
        <taxon>Spirochaetota</taxon>
        <taxon>Spirochaetia</taxon>
        <taxon>Leptospirales</taxon>
        <taxon>Leptospiraceae</taxon>
        <taxon>Leptospira</taxon>
    </lineage>
</organism>
<evidence type="ECO:0000256" key="1">
    <source>
        <dbReference type="ARBA" id="ARBA00006484"/>
    </source>
</evidence>
<dbReference type="InterPro" id="IPR036291">
    <property type="entry name" value="NAD(P)-bd_dom_sf"/>
</dbReference>
<dbReference type="FunFam" id="3.40.50.720:FF:000173">
    <property type="entry name" value="3-oxoacyl-[acyl-carrier protein] reductase"/>
    <property type="match status" value="1"/>
</dbReference>
<name>A0A2M9XHR0_9LEPT</name>
<dbReference type="PRINTS" id="PR00080">
    <property type="entry name" value="SDRFAMILY"/>
</dbReference>
<evidence type="ECO:0000256" key="2">
    <source>
        <dbReference type="ARBA" id="ARBA00023002"/>
    </source>
</evidence>
<dbReference type="Gene3D" id="3.40.50.720">
    <property type="entry name" value="NAD(P)-binding Rossmann-like Domain"/>
    <property type="match status" value="1"/>
</dbReference>
<dbReference type="GO" id="GO:0006633">
    <property type="term" value="P:fatty acid biosynthetic process"/>
    <property type="evidence" value="ECO:0007669"/>
    <property type="project" value="TreeGrafter"/>
</dbReference>